<dbReference type="SUPFAM" id="SSF54106">
    <property type="entry name" value="LysM domain"/>
    <property type="match status" value="3"/>
</dbReference>
<keyword evidence="5" id="KW-1185">Reference proteome</keyword>
<reference evidence="4 5" key="1">
    <citation type="submission" date="2019-03" db="EMBL/GenBank/DDBJ databases">
        <title>Genomics of glacier-inhabiting Cryobacterium strains.</title>
        <authorList>
            <person name="Liu Q."/>
            <person name="Xin Y.-H."/>
        </authorList>
    </citation>
    <scope>NUCLEOTIDE SEQUENCE [LARGE SCALE GENOMIC DNA]</scope>
    <source>
        <strain evidence="4 5">TMT1-23-1</strain>
    </source>
</reference>
<dbReference type="Gene3D" id="3.10.350.10">
    <property type="entry name" value="LysM domain"/>
    <property type="match status" value="3"/>
</dbReference>
<dbReference type="PANTHER" id="PTHR33734">
    <property type="entry name" value="LYSM DOMAIN-CONTAINING GPI-ANCHORED PROTEIN 2"/>
    <property type="match status" value="1"/>
</dbReference>
<dbReference type="RefSeq" id="WP_134432331.1">
    <property type="nucleotide sequence ID" value="NZ_SOGQ01000077.1"/>
</dbReference>
<evidence type="ECO:0000256" key="1">
    <source>
        <dbReference type="SAM" id="MobiDB-lite"/>
    </source>
</evidence>
<feature type="region of interest" description="Disordered" evidence="1">
    <location>
        <begin position="206"/>
        <end position="229"/>
    </location>
</feature>
<protein>
    <submittedName>
        <fullName evidence="4">LysM peptidoglycan-binding domain-containing protein</fullName>
    </submittedName>
</protein>
<feature type="domain" description="LysM" evidence="3">
    <location>
        <begin position="96"/>
        <end position="140"/>
    </location>
</feature>
<feature type="compositionally biased region" description="Low complexity" evidence="1">
    <location>
        <begin position="1"/>
        <end position="14"/>
    </location>
</feature>
<comment type="caution">
    <text evidence="4">The sequence shown here is derived from an EMBL/GenBank/DDBJ whole genome shotgun (WGS) entry which is preliminary data.</text>
</comment>
<feature type="transmembrane region" description="Helical" evidence="2">
    <location>
        <begin position="36"/>
        <end position="57"/>
    </location>
</feature>
<evidence type="ECO:0000256" key="2">
    <source>
        <dbReference type="SAM" id="Phobius"/>
    </source>
</evidence>
<evidence type="ECO:0000259" key="3">
    <source>
        <dbReference type="PROSITE" id="PS51782"/>
    </source>
</evidence>
<organism evidence="4 5">
    <name type="scientific">Cryobacterium sinapicolor</name>
    <dbReference type="NCBI Taxonomy" id="1259236"/>
    <lineage>
        <taxon>Bacteria</taxon>
        <taxon>Bacillati</taxon>
        <taxon>Actinomycetota</taxon>
        <taxon>Actinomycetes</taxon>
        <taxon>Micrococcales</taxon>
        <taxon>Microbacteriaceae</taxon>
        <taxon>Cryobacterium</taxon>
    </lineage>
</organism>
<dbReference type="Pfam" id="PF01476">
    <property type="entry name" value="LysM"/>
    <property type="match status" value="3"/>
</dbReference>
<accession>A0ABY2IVA8</accession>
<dbReference type="EMBL" id="SOGQ01000077">
    <property type="protein sequence ID" value="TFC95552.1"/>
    <property type="molecule type" value="Genomic_DNA"/>
</dbReference>
<feature type="domain" description="LysM" evidence="3">
    <location>
        <begin position="231"/>
        <end position="275"/>
    </location>
</feature>
<keyword evidence="2" id="KW-0812">Transmembrane</keyword>
<evidence type="ECO:0000313" key="4">
    <source>
        <dbReference type="EMBL" id="TFC95552.1"/>
    </source>
</evidence>
<sequence length="442" mass="44517">MSAPASRNSPASNSTNGNASSQGEGRHRQSTERRGLGILITVPLVLISTIAISLNLASPADAAAIAKKPLKSKSILPSAVPSDLGRQSAATATAPTQYQVVEGDTVSSVAGRFGLSTASVLALNGLGWSAIIFPGQMLTLAGQAQPSAPAPAPVAAEITRYLIQSGDTLSGIAAAHGLALDALLRANGLDASSIIFPGQAVVLPPGGGASPLPSEPTAATDTASAPQNTPGTHTIVTGETIGAVASAAGVSVQSVLEANGLGWSSIIYPGQVLAIPSESAPAVPSMEPAILIEAAVPAPSAAHDVVTPLSEDMRRHAATIIESGRLAGAGDAGIVIALAAAAQESGLRNVTHGDRDSLGLFQQRPSSGWGTPEQVLDPVRASLAFFGGPVNPNPGITRGLLDVPGWEAMTVTEAAQTVQISAHPNHYAKWETSARAWLAELG</sequence>
<evidence type="ECO:0000313" key="5">
    <source>
        <dbReference type="Proteomes" id="UP000297853"/>
    </source>
</evidence>
<keyword evidence="2" id="KW-0472">Membrane</keyword>
<dbReference type="InterPro" id="IPR018392">
    <property type="entry name" value="LysM"/>
</dbReference>
<dbReference type="Proteomes" id="UP000297853">
    <property type="component" value="Unassembled WGS sequence"/>
</dbReference>
<dbReference type="PROSITE" id="PS51782">
    <property type="entry name" value="LYSM"/>
    <property type="match status" value="3"/>
</dbReference>
<feature type="domain" description="LysM" evidence="3">
    <location>
        <begin position="159"/>
        <end position="203"/>
    </location>
</feature>
<dbReference type="SMART" id="SM00257">
    <property type="entry name" value="LysM"/>
    <property type="match status" value="3"/>
</dbReference>
<keyword evidence="2" id="KW-1133">Transmembrane helix</keyword>
<dbReference type="InterPro" id="IPR036779">
    <property type="entry name" value="LysM_dom_sf"/>
</dbReference>
<proteinExistence type="predicted"/>
<dbReference type="PANTHER" id="PTHR33734:SF22">
    <property type="entry name" value="MEMBRANE-BOUND LYTIC MUREIN TRANSGLYCOSYLASE D"/>
    <property type="match status" value="1"/>
</dbReference>
<feature type="compositionally biased region" description="Polar residues" evidence="1">
    <location>
        <begin position="217"/>
        <end position="229"/>
    </location>
</feature>
<dbReference type="CDD" id="cd00118">
    <property type="entry name" value="LysM"/>
    <property type="match status" value="3"/>
</dbReference>
<name>A0ABY2IVA8_9MICO</name>
<feature type="region of interest" description="Disordered" evidence="1">
    <location>
        <begin position="1"/>
        <end position="32"/>
    </location>
</feature>
<gene>
    <name evidence="4" type="ORF">E3T28_13770</name>
</gene>